<keyword evidence="4 7" id="KW-1133">Transmembrane helix</keyword>
<evidence type="ECO:0000256" key="3">
    <source>
        <dbReference type="ARBA" id="ARBA00022692"/>
    </source>
</evidence>
<dbReference type="EMBL" id="RJJG01000001">
    <property type="protein sequence ID" value="RNI10810.1"/>
    <property type="molecule type" value="Genomic_DNA"/>
</dbReference>
<organism evidence="9 12">
    <name type="scientific">Methanohalophilus halophilus</name>
    <dbReference type="NCBI Taxonomy" id="2177"/>
    <lineage>
        <taxon>Archaea</taxon>
        <taxon>Methanobacteriati</taxon>
        <taxon>Methanobacteriota</taxon>
        <taxon>Stenosarchaea group</taxon>
        <taxon>Methanomicrobia</taxon>
        <taxon>Methanosarcinales</taxon>
        <taxon>Methanosarcinaceae</taxon>
        <taxon>Methanohalophilus</taxon>
    </lineage>
</organism>
<name>A0A1L3Q0C0_9EURY</name>
<dbReference type="GO" id="GO:0008381">
    <property type="term" value="F:mechanosensitive monoatomic ion channel activity"/>
    <property type="evidence" value="ECO:0007669"/>
    <property type="project" value="InterPro"/>
</dbReference>
<dbReference type="Pfam" id="PF00924">
    <property type="entry name" value="MS_channel_2nd"/>
    <property type="match status" value="1"/>
</dbReference>
<evidence type="ECO:0000259" key="8">
    <source>
        <dbReference type="Pfam" id="PF00924"/>
    </source>
</evidence>
<dbReference type="SUPFAM" id="SSF82689">
    <property type="entry name" value="Mechanosensitive channel protein MscS (YggB), C-terminal domain"/>
    <property type="match status" value="1"/>
</dbReference>
<evidence type="ECO:0000313" key="13">
    <source>
        <dbReference type="Proteomes" id="UP000198669"/>
    </source>
</evidence>
<keyword evidence="3 7" id="KW-0812">Transmembrane</keyword>
<reference evidence="10 14" key="3">
    <citation type="submission" date="2018-10" db="EMBL/GenBank/DDBJ databases">
        <title>Cultivation of a novel Methanohalophilus strain from Kebrit Deep of the Red Sea and a genomic comparison of members of the genus Methanohalophilus.</title>
        <authorList>
            <person name="Guan Y."/>
            <person name="Ngugi D.K."/>
            <person name="Stingl U."/>
        </authorList>
    </citation>
    <scope>NUCLEOTIDE SEQUENCE [LARGE SCALE GENOMIC DNA]</scope>
    <source>
        <strain evidence="10 14">DSM 3094</strain>
    </source>
</reference>
<gene>
    <name evidence="9" type="ORF">BHR79_01685</name>
    <name evidence="10" type="ORF">EFE40_01105</name>
    <name evidence="11" type="ORF">SAMN04515625_0160</name>
</gene>
<dbReference type="KEGG" id="mhaz:BHR79_01685"/>
<dbReference type="InterPro" id="IPR011066">
    <property type="entry name" value="MscS_channel_C_sf"/>
</dbReference>
<evidence type="ECO:0000256" key="5">
    <source>
        <dbReference type="ARBA" id="ARBA00023136"/>
    </source>
</evidence>
<dbReference type="GeneID" id="30582427"/>
<dbReference type="Proteomes" id="UP000267921">
    <property type="component" value="Unassembled WGS sequence"/>
</dbReference>
<evidence type="ECO:0000256" key="1">
    <source>
        <dbReference type="ARBA" id="ARBA00004651"/>
    </source>
</evidence>
<protein>
    <submittedName>
        <fullName evidence="11">Mechanosensitive ion channel</fullName>
    </submittedName>
    <submittedName>
        <fullName evidence="10">Transport channel protein</fullName>
    </submittedName>
</protein>
<evidence type="ECO:0000313" key="9">
    <source>
        <dbReference type="EMBL" id="APH38322.1"/>
    </source>
</evidence>
<dbReference type="InterPro" id="IPR023408">
    <property type="entry name" value="MscS_beta-dom_sf"/>
</dbReference>
<keyword evidence="5 7" id="KW-0472">Membrane</keyword>
<feature type="compositionally biased region" description="Acidic residues" evidence="6">
    <location>
        <begin position="414"/>
        <end position="426"/>
    </location>
</feature>
<comment type="subcellular location">
    <subcellularLocation>
        <location evidence="1">Cell membrane</location>
        <topology evidence="1">Multi-pass membrane protein</topology>
    </subcellularLocation>
</comment>
<dbReference type="InterPro" id="IPR006685">
    <property type="entry name" value="MscS_channel_2nd"/>
</dbReference>
<evidence type="ECO:0000256" key="6">
    <source>
        <dbReference type="SAM" id="MobiDB-lite"/>
    </source>
</evidence>
<evidence type="ECO:0000313" key="10">
    <source>
        <dbReference type="EMBL" id="RNI10810.1"/>
    </source>
</evidence>
<feature type="transmembrane region" description="Helical" evidence="7">
    <location>
        <begin position="13"/>
        <end position="34"/>
    </location>
</feature>
<dbReference type="OrthoDB" id="121853at2157"/>
<sequence>MEEYCIAVGVDDFYSTIVIVILTLLVVLLFQYLFKKSLIFKGDNFIRNLFFTLITFLGMMLVIFSLPISSDSKQIIVSAIGIIVGATVALSSTTFVSNGMSGIMVRLIKPFNVGDYIRSGEIFGRVTDKTILYTRIQSEDRDLIIVPNLKLMSNPLITIRSSGTIISTNVSLGYDVCRQDIETALLEAAGQAGLEDPFVHVLELGDFSVTYKVGGLLKETKALLTDRSNFKKEVLDSLHKMDIEIVSPTFMNQRVMKNGKRFIPPLRENKEDEEEYRPDRNYIPEVSTEEIIFDKAIEAEMLEKARNTLEYFDNKKAKVEKQISCLPEKSAKIQQNNWSSIQDRLKNIEQIVEALEKAPEPGEMESSPEGLLHSKVLEHLSSIMDSILEDYNQMVEIMESGSCEIEDKKSDGLSDSEESVSENDVN</sequence>
<evidence type="ECO:0000313" key="11">
    <source>
        <dbReference type="EMBL" id="SDW02471.1"/>
    </source>
</evidence>
<evidence type="ECO:0000256" key="7">
    <source>
        <dbReference type="SAM" id="Phobius"/>
    </source>
</evidence>
<dbReference type="AlphaFoldDB" id="A0A1L3Q0C0"/>
<evidence type="ECO:0000313" key="14">
    <source>
        <dbReference type="Proteomes" id="UP000267921"/>
    </source>
</evidence>
<dbReference type="STRING" id="2177.BHR79_01685"/>
<feature type="region of interest" description="Disordered" evidence="6">
    <location>
        <begin position="402"/>
        <end position="426"/>
    </location>
</feature>
<dbReference type="RefSeq" id="WP_072560613.1">
    <property type="nucleotide sequence ID" value="NZ_CP017921.1"/>
</dbReference>
<dbReference type="Proteomes" id="UP000186879">
    <property type="component" value="Chromosome"/>
</dbReference>
<keyword evidence="12" id="KW-1185">Reference proteome</keyword>
<evidence type="ECO:0000313" key="12">
    <source>
        <dbReference type="Proteomes" id="UP000186879"/>
    </source>
</evidence>
<evidence type="ECO:0000256" key="4">
    <source>
        <dbReference type="ARBA" id="ARBA00022989"/>
    </source>
</evidence>
<accession>A0A1L3Q0C0</accession>
<feature type="transmembrane region" description="Helical" evidence="7">
    <location>
        <begin position="75"/>
        <end position="96"/>
    </location>
</feature>
<reference evidence="9 12" key="1">
    <citation type="submission" date="2016-10" db="EMBL/GenBank/DDBJ databases">
        <title>Methanohalophilus halophilus.</title>
        <authorList>
            <person name="L'haridon S."/>
        </authorList>
    </citation>
    <scope>NUCLEOTIDE SEQUENCE [LARGE SCALE GENOMIC DNA]</scope>
    <source>
        <strain evidence="9 12">Z-7982</strain>
    </source>
</reference>
<dbReference type="GO" id="GO:0005886">
    <property type="term" value="C:plasma membrane"/>
    <property type="evidence" value="ECO:0007669"/>
    <property type="project" value="UniProtKB-SubCell"/>
</dbReference>
<reference evidence="11 13" key="2">
    <citation type="submission" date="2016-10" db="EMBL/GenBank/DDBJ databases">
        <authorList>
            <person name="de Groot N.N."/>
        </authorList>
    </citation>
    <scope>NUCLEOTIDE SEQUENCE [LARGE SCALE GENOMIC DNA]</scope>
    <source>
        <strain evidence="11 13">Z-7982</strain>
    </source>
</reference>
<dbReference type="PANTHER" id="PTHR30221">
    <property type="entry name" value="SMALL-CONDUCTANCE MECHANOSENSITIVE CHANNEL"/>
    <property type="match status" value="1"/>
</dbReference>
<dbReference type="EMBL" id="FNMU01000001">
    <property type="protein sequence ID" value="SDW02471.1"/>
    <property type="molecule type" value="Genomic_DNA"/>
</dbReference>
<dbReference type="Gene3D" id="2.30.30.60">
    <property type="match status" value="1"/>
</dbReference>
<dbReference type="InterPro" id="IPR045275">
    <property type="entry name" value="MscS_archaea/bacteria_type"/>
</dbReference>
<dbReference type="PANTHER" id="PTHR30221:SF18">
    <property type="entry name" value="SLL0590 PROTEIN"/>
    <property type="match status" value="1"/>
</dbReference>
<evidence type="ECO:0000256" key="2">
    <source>
        <dbReference type="ARBA" id="ARBA00022475"/>
    </source>
</evidence>
<keyword evidence="2" id="KW-1003">Cell membrane</keyword>
<feature type="domain" description="Mechanosensitive ion channel MscS" evidence="8">
    <location>
        <begin position="95"/>
        <end position="155"/>
    </location>
</feature>
<dbReference type="SUPFAM" id="SSF50182">
    <property type="entry name" value="Sm-like ribonucleoproteins"/>
    <property type="match status" value="1"/>
</dbReference>
<dbReference type="EMBL" id="CP017921">
    <property type="protein sequence ID" value="APH38322.1"/>
    <property type="molecule type" value="Genomic_DNA"/>
</dbReference>
<dbReference type="InterPro" id="IPR010920">
    <property type="entry name" value="LSM_dom_sf"/>
</dbReference>
<proteinExistence type="predicted"/>
<dbReference type="Proteomes" id="UP000198669">
    <property type="component" value="Unassembled WGS sequence"/>
</dbReference>
<feature type="transmembrane region" description="Helical" evidence="7">
    <location>
        <begin position="46"/>
        <end position="69"/>
    </location>
</feature>